<keyword evidence="3" id="KW-0812">Transmembrane</keyword>
<keyword evidence="1" id="KW-1188">Viral release from host cell</keyword>
<name>A0A7G9G6Y5_9FIRM</name>
<feature type="transmembrane region" description="Helical" evidence="3">
    <location>
        <begin position="520"/>
        <end position="544"/>
    </location>
</feature>
<proteinExistence type="predicted"/>
<dbReference type="InterPro" id="IPR010090">
    <property type="entry name" value="Phage_tape_meas"/>
</dbReference>
<feature type="transmembrane region" description="Helical" evidence="3">
    <location>
        <begin position="492"/>
        <end position="514"/>
    </location>
</feature>
<sequence>MADRIKGITIEIGGDTTGLSKALSGTNKEIGNTQKQLKDVERLLKLDPKNTELLQQKQKLLSQEVGETKTKLDALKDAEKQVQQQFEEGKVSQEQYDALKREIAATEQQLKDLKTQADNASTALSRIGQAGETMKNIGDKITGVGKKLLPVTGAVAAVGTASVAAMDAVDEGLDIVVKKTGATGDSAKELQKVYNDVATAIPADFSDIGSAVGEINTRLGFTGDKLTEASKRFLEFAKVNDVDVNTSVQLVTRAMGDAGIQAEDYADVLDMLTVAGQQSGISIDTLATNLAKYGAPMRALGIDTKDAIALFAGWEKAGVNTEIAFSGMKKAISNWGKEGKDAGAEFSKVMKEIEDAPDIASATSIAIDTFGAKAGPDLADAIQGGRFEVEEYVKALENAGGTVEDTYGGIIDEVDDTQLAMQTAQVALHDIGEAIMKTIGPILLELAKKLQGVGDWFSNLDDKGKNTVLMIAGIVAGIGPFLIILGKVAGGIGAIMTVVSKLSGAISFVTGTIIPALGSAISFLAANPIVLIIGAVVGLVALIATKGDEIQAILQKVDDFLQNIFVTDWTEIFGPGLGDGLNAFFANVKNIWDSVKQIFDGIIDFIAGVFSGDWERAWKGVQEIFGGIFDGLIAIVKAPINGIIGILNGAIGGINMLIRGLNKIKIDVPDWVPFGWGGKTFGFNIGEIGKIPYMAKGGILSQGSAVVGEAGPELLTMMGNRAMVQPLTGQSNNTTNVGGVNVFVYGAPGQDVNELADIIADKIDAAVQRKGAVFA</sequence>
<reference evidence="5 6" key="1">
    <citation type="submission" date="2020-08" db="EMBL/GenBank/DDBJ databases">
        <authorList>
            <person name="Liu C."/>
            <person name="Sun Q."/>
        </authorList>
    </citation>
    <scope>NUCLEOTIDE SEQUENCE [LARGE SCALE GENOMIC DNA]</scope>
    <source>
        <strain evidence="5 6">NSJ-38</strain>
    </source>
</reference>
<gene>
    <name evidence="5" type="ORF">H9Q78_05390</name>
</gene>
<evidence type="ECO:0000256" key="1">
    <source>
        <dbReference type="ARBA" id="ARBA00022612"/>
    </source>
</evidence>
<evidence type="ECO:0000256" key="3">
    <source>
        <dbReference type="SAM" id="Phobius"/>
    </source>
</evidence>
<feature type="transmembrane region" description="Helical" evidence="3">
    <location>
        <begin position="467"/>
        <end position="485"/>
    </location>
</feature>
<dbReference type="PANTHER" id="PTHR37813">
    <property type="entry name" value="FELS-2 PROPHAGE PROTEIN"/>
    <property type="match status" value="1"/>
</dbReference>
<keyword evidence="3" id="KW-1133">Transmembrane helix</keyword>
<accession>A0A7G9G6Y5</accession>
<dbReference type="PANTHER" id="PTHR37813:SF1">
    <property type="entry name" value="FELS-2 PROPHAGE PROTEIN"/>
    <property type="match status" value="1"/>
</dbReference>
<dbReference type="Proteomes" id="UP000515823">
    <property type="component" value="Chromosome"/>
</dbReference>
<feature type="coiled-coil region" evidence="2">
    <location>
        <begin position="89"/>
        <end position="123"/>
    </location>
</feature>
<evidence type="ECO:0000256" key="2">
    <source>
        <dbReference type="SAM" id="Coils"/>
    </source>
</evidence>
<dbReference type="RefSeq" id="WP_249304104.1">
    <property type="nucleotide sequence ID" value="NZ_CP060634.1"/>
</dbReference>
<feature type="domain" description="Phage tail tape measure protein" evidence="4">
    <location>
        <begin position="196"/>
        <end position="353"/>
    </location>
</feature>
<dbReference type="EMBL" id="CP060634">
    <property type="protein sequence ID" value="QNM06567.1"/>
    <property type="molecule type" value="Genomic_DNA"/>
</dbReference>
<dbReference type="Gene3D" id="1.10.287.1490">
    <property type="match status" value="1"/>
</dbReference>
<dbReference type="KEGG" id="qdo:H9Q78_05390"/>
<keyword evidence="2" id="KW-0175">Coiled coil</keyword>
<protein>
    <submittedName>
        <fullName evidence="5">Phage tail tape measure protein</fullName>
    </submittedName>
</protein>
<keyword evidence="6" id="KW-1185">Reference proteome</keyword>
<keyword evidence="3" id="KW-0472">Membrane</keyword>
<evidence type="ECO:0000259" key="4">
    <source>
        <dbReference type="Pfam" id="PF10145"/>
    </source>
</evidence>
<dbReference type="NCBIfam" id="TIGR01760">
    <property type="entry name" value="tape_meas_TP901"/>
    <property type="match status" value="1"/>
</dbReference>
<evidence type="ECO:0000313" key="5">
    <source>
        <dbReference type="EMBL" id="QNM06567.1"/>
    </source>
</evidence>
<dbReference type="Pfam" id="PF10145">
    <property type="entry name" value="PhageMin_Tail"/>
    <property type="match status" value="1"/>
</dbReference>
<dbReference type="AlphaFoldDB" id="A0A7G9G6Y5"/>
<organism evidence="5 6">
    <name type="scientific">Qiania dongpingensis</name>
    <dbReference type="NCBI Taxonomy" id="2763669"/>
    <lineage>
        <taxon>Bacteria</taxon>
        <taxon>Bacillati</taxon>
        <taxon>Bacillota</taxon>
        <taxon>Clostridia</taxon>
        <taxon>Lachnospirales</taxon>
        <taxon>Lachnospiraceae</taxon>
        <taxon>Qiania</taxon>
    </lineage>
</organism>
<evidence type="ECO:0000313" key="6">
    <source>
        <dbReference type="Proteomes" id="UP000515823"/>
    </source>
</evidence>